<organism evidence="2 3">
    <name type="scientific">Saccharothrix variisporea</name>
    <dbReference type="NCBI Taxonomy" id="543527"/>
    <lineage>
        <taxon>Bacteria</taxon>
        <taxon>Bacillati</taxon>
        <taxon>Actinomycetota</taxon>
        <taxon>Actinomycetes</taxon>
        <taxon>Pseudonocardiales</taxon>
        <taxon>Pseudonocardiaceae</taxon>
        <taxon>Saccharothrix</taxon>
    </lineage>
</organism>
<dbReference type="EMBL" id="RBXR01000001">
    <property type="protein sequence ID" value="RKT74850.1"/>
    <property type="molecule type" value="Genomic_DNA"/>
</dbReference>
<reference evidence="2 3" key="1">
    <citation type="submission" date="2018-10" db="EMBL/GenBank/DDBJ databases">
        <title>Sequencing the genomes of 1000 actinobacteria strains.</title>
        <authorList>
            <person name="Klenk H.-P."/>
        </authorList>
    </citation>
    <scope>NUCLEOTIDE SEQUENCE [LARGE SCALE GENOMIC DNA]</scope>
    <source>
        <strain evidence="2 3">DSM 43911</strain>
    </source>
</reference>
<gene>
    <name evidence="2" type="ORF">DFJ66_8224</name>
</gene>
<comment type="caution">
    <text evidence="2">The sequence shown here is derived from an EMBL/GenBank/DDBJ whole genome shotgun (WGS) entry which is preliminary data.</text>
</comment>
<accession>A0A495XK74</accession>
<feature type="compositionally biased region" description="Low complexity" evidence="1">
    <location>
        <begin position="348"/>
        <end position="361"/>
    </location>
</feature>
<evidence type="ECO:0000313" key="3">
    <source>
        <dbReference type="Proteomes" id="UP000272729"/>
    </source>
</evidence>
<proteinExistence type="predicted"/>
<evidence type="ECO:0000313" key="2">
    <source>
        <dbReference type="EMBL" id="RKT74850.1"/>
    </source>
</evidence>
<dbReference type="Proteomes" id="UP000272729">
    <property type="component" value="Unassembled WGS sequence"/>
</dbReference>
<dbReference type="PRINTS" id="PR01217">
    <property type="entry name" value="PRICHEXTENSN"/>
</dbReference>
<feature type="compositionally biased region" description="Pro residues" evidence="1">
    <location>
        <begin position="318"/>
        <end position="333"/>
    </location>
</feature>
<protein>
    <submittedName>
        <fullName evidence="2">Uncharacterized protein</fullName>
    </submittedName>
</protein>
<name>A0A495XK74_9PSEU</name>
<keyword evidence="3" id="KW-1185">Reference proteome</keyword>
<dbReference type="AlphaFoldDB" id="A0A495XK74"/>
<feature type="region of interest" description="Disordered" evidence="1">
    <location>
        <begin position="289"/>
        <end position="394"/>
    </location>
</feature>
<sequence>MVRRSPTAISAFARLLALQRVAGNQIARLVVQRDPPLLLPAPSPLRDVARMPLFHDVAPWLERIERRLAEAGRADLGAVVLDVARLEERGRVRGLADWARAHRGRQPAQVVDAVLELVEVRRRAPLARAGFVLDFGQDAASRSYSSDISIGRRGSTAMTVEVYHERRAILAAAVLEAGVMHAAVTVGPTRPAAGTLPRTRREATVVVTWPPPAGSGPRVVRPDGRWVVTNPATGQAVNSGDLAVDLQRLLQRQTLDQGLGRPDFLTAVNVVDQRGELVIRLVNGDARSGTPRWRVATQPPLAGPLPPARPPRGGGSGSPPPAPTGPTRPPTPAPTGGAESGSAEPPRRTTAPQTPRRTAAPEPRRPTSIPEPPRRAAVPEPHAGATPRTPSEGGVAPALRVAVTGMAIQLAGSIAASLVEGYVVRTTTSALARAALHVPPRTTGAALLGHLGNGPDHTALDLVRSDLAGYARDLARTQVELTGQVLRFAAALRAEPDVTQRRRAINDLRFDYAGRRSRSAVALANVARALALAPQLRRQQESAEQLARYVDSSAGRTAMFYGSGVDVDRIEQISGNLHGAARAFRQTREDLERLHTLLQEVNRSDAAMESRLEQAAVDGRL</sequence>
<evidence type="ECO:0000256" key="1">
    <source>
        <dbReference type="SAM" id="MobiDB-lite"/>
    </source>
</evidence>
<feature type="compositionally biased region" description="Pro residues" evidence="1">
    <location>
        <begin position="301"/>
        <end position="310"/>
    </location>
</feature>